<reference evidence="3 4" key="2">
    <citation type="journal article" date="2016" name="Genome Announc.">
        <title>Permanent Draft Genome Sequences for Two Variants of Frankia sp. Strain CpI1, the First Frankia Strain Isolated from Root Nodules of Comptonia peregrina.</title>
        <authorList>
            <person name="Oshone R."/>
            <person name="Hurst S.G.IV."/>
            <person name="Abebe-Akele F."/>
            <person name="Simpson S."/>
            <person name="Morris K."/>
            <person name="Thomas W.K."/>
            <person name="Tisa L.S."/>
        </authorList>
    </citation>
    <scope>NUCLEOTIDE SEQUENCE [LARGE SCALE GENOMIC DNA]</scope>
    <source>
        <strain evidence="4">CpI1-S</strain>
    </source>
</reference>
<reference evidence="4" key="1">
    <citation type="submission" date="2015-02" db="EMBL/GenBank/DDBJ databases">
        <title>Draft Genome of Frankia sp. CpI1-S.</title>
        <authorList>
            <person name="Oshone R.T."/>
            <person name="Ngom M."/>
            <person name="Ghodhbane-Gtari F."/>
            <person name="Gtari M."/>
            <person name="Morris K."/>
            <person name="Thomas K."/>
            <person name="Sen A."/>
            <person name="Tisa L.S."/>
        </authorList>
    </citation>
    <scope>NUCLEOTIDE SEQUENCE [LARGE SCALE GENOMIC DNA]</scope>
    <source>
        <strain evidence="4">CpI1-S</strain>
    </source>
</reference>
<comment type="caution">
    <text evidence="3">The sequence shown here is derived from an EMBL/GenBank/DDBJ whole genome shotgun (WGS) entry which is preliminary data.</text>
</comment>
<accession>A0A0D8BAS4</accession>
<dbReference type="CDD" id="cd07817">
    <property type="entry name" value="SRPBCC_8"/>
    <property type="match status" value="1"/>
</dbReference>
<name>A0A0D8BAS4_9ACTN</name>
<dbReference type="InterPro" id="IPR047137">
    <property type="entry name" value="ORF3"/>
</dbReference>
<sequence>MSTQNSQQQFRDPQARQPGDQGERGGARGAVRPDALGSALGWFGIGLGATELGAPDLVARAIGADDSAVSRTLTRIFGGHKIAGGVGVLGSEQPGRWLWGRVAGDLLDLSALALVAARRRVTGAGLARPLLAVGSVVGVTVLDVIAARRHSRAEAPGHLVHARSSTTIRRAPQDLYRRWHDFESLPTFMYHLDSVRTTDGTSHWKIRGPAGRKIKWDARIVEDRPDELIAWRSVGRSDVRNAGTVRFRPAPGGRGTEVQVDLEYQPPAGAAGVALAKVLGEEPGQLLAEDLRRFKQLMETGEVVRSEASPTGSRPASRLLRQHPARPLGRA</sequence>
<dbReference type="InterPro" id="IPR023393">
    <property type="entry name" value="START-like_dom_sf"/>
</dbReference>
<gene>
    <name evidence="3" type="ORF">FF36_04654</name>
</gene>
<dbReference type="EMBL" id="JYFN01000045">
    <property type="protein sequence ID" value="KJE21059.1"/>
    <property type="molecule type" value="Genomic_DNA"/>
</dbReference>
<evidence type="ECO:0000259" key="2">
    <source>
        <dbReference type="Pfam" id="PF03364"/>
    </source>
</evidence>
<dbReference type="Gene3D" id="3.30.530.20">
    <property type="match status" value="1"/>
</dbReference>
<dbReference type="PATRIC" id="fig|1502723.3.peg.4611"/>
<protein>
    <submittedName>
        <fullName evidence="3">Putative integral membrane protein</fullName>
    </submittedName>
</protein>
<dbReference type="Proteomes" id="UP000032545">
    <property type="component" value="Unassembled WGS sequence"/>
</dbReference>
<organism evidence="3 4">
    <name type="scientific">Frankia torreyi</name>
    <dbReference type="NCBI Taxonomy" id="1856"/>
    <lineage>
        <taxon>Bacteria</taxon>
        <taxon>Bacillati</taxon>
        <taxon>Actinomycetota</taxon>
        <taxon>Actinomycetes</taxon>
        <taxon>Frankiales</taxon>
        <taxon>Frankiaceae</taxon>
        <taxon>Frankia</taxon>
    </lineage>
</organism>
<dbReference type="Pfam" id="PF03364">
    <property type="entry name" value="Polyketide_cyc"/>
    <property type="match status" value="1"/>
</dbReference>
<feature type="region of interest" description="Disordered" evidence="1">
    <location>
        <begin position="302"/>
        <end position="331"/>
    </location>
</feature>
<feature type="region of interest" description="Disordered" evidence="1">
    <location>
        <begin position="1"/>
        <end position="30"/>
    </location>
</feature>
<feature type="compositionally biased region" description="Polar residues" evidence="1">
    <location>
        <begin position="1"/>
        <end position="11"/>
    </location>
</feature>
<dbReference type="RefSeq" id="WP_044887174.1">
    <property type="nucleotide sequence ID" value="NZ_JYFN01000045.1"/>
</dbReference>
<dbReference type="PANTHER" id="PTHR33824">
    <property type="entry name" value="POLYKETIDE CYCLASE/DEHYDRASE AND LIPID TRANSPORT SUPERFAMILY PROTEIN"/>
    <property type="match status" value="1"/>
</dbReference>
<evidence type="ECO:0000313" key="4">
    <source>
        <dbReference type="Proteomes" id="UP000032545"/>
    </source>
</evidence>
<dbReference type="PANTHER" id="PTHR33824:SF7">
    <property type="entry name" value="POLYKETIDE CYCLASE_DEHYDRASE AND LIPID TRANSPORT SUPERFAMILY PROTEIN"/>
    <property type="match status" value="1"/>
</dbReference>
<dbReference type="SUPFAM" id="SSF55961">
    <property type="entry name" value="Bet v1-like"/>
    <property type="match status" value="1"/>
</dbReference>
<proteinExistence type="predicted"/>
<evidence type="ECO:0000313" key="3">
    <source>
        <dbReference type="EMBL" id="KJE21059.1"/>
    </source>
</evidence>
<evidence type="ECO:0000256" key="1">
    <source>
        <dbReference type="SAM" id="MobiDB-lite"/>
    </source>
</evidence>
<dbReference type="OrthoDB" id="3695445at2"/>
<dbReference type="AlphaFoldDB" id="A0A0D8BAS4"/>
<keyword evidence="4" id="KW-1185">Reference proteome</keyword>
<dbReference type="InterPro" id="IPR005031">
    <property type="entry name" value="COQ10_START"/>
</dbReference>
<feature type="domain" description="Coenzyme Q-binding protein COQ10 START" evidence="2">
    <location>
        <begin position="170"/>
        <end position="289"/>
    </location>
</feature>